<feature type="domain" description="Methyltransferase type 11" evidence="2">
    <location>
        <begin position="52"/>
        <end position="146"/>
    </location>
</feature>
<keyword evidence="1" id="KW-0808">Transferase</keyword>
<dbReference type="AlphaFoldDB" id="A0A7T8B9W8"/>
<evidence type="ECO:0000259" key="2">
    <source>
        <dbReference type="Pfam" id="PF08241"/>
    </source>
</evidence>
<dbReference type="RefSeq" id="WP_215626057.1">
    <property type="nucleotide sequence ID" value="NZ_CP067089.2"/>
</dbReference>
<evidence type="ECO:0000256" key="1">
    <source>
        <dbReference type="ARBA" id="ARBA00022679"/>
    </source>
</evidence>
<sequence length="205" mass="23807">MKKTFIKYVAEQFARPEGIGGTVSTFIMNRMNRKQYQAVSGNIHIKPDETILDIGFGNGYMIKKLNELRPRRIYGIEISEDMVRKGRKKFMDAANVTVLKADIAELPMEDRTIDKIYTINTCYFWNDAGKSFSEIKRVLRENGLFLNAFYTKNWLDTLEYTNHGFKKYTLEELAEMTGRYGFRVKDIIEISTEKSYCIVAEKISA</sequence>
<accession>A0A7T8B9W8</accession>
<organism evidence="3 4">
    <name type="scientific">Breznakiella homolactica</name>
    <dbReference type="NCBI Taxonomy" id="2798577"/>
    <lineage>
        <taxon>Bacteria</taxon>
        <taxon>Pseudomonadati</taxon>
        <taxon>Spirochaetota</taxon>
        <taxon>Spirochaetia</taxon>
        <taxon>Spirochaetales</taxon>
        <taxon>Breznakiellaceae</taxon>
        <taxon>Breznakiella</taxon>
    </lineage>
</organism>
<dbReference type="PANTHER" id="PTHR44068">
    <property type="entry name" value="ZGC:194242"/>
    <property type="match status" value="1"/>
</dbReference>
<dbReference type="Gene3D" id="3.40.50.150">
    <property type="entry name" value="Vaccinia Virus protein VP39"/>
    <property type="match status" value="1"/>
</dbReference>
<dbReference type="CDD" id="cd02440">
    <property type="entry name" value="AdoMet_MTases"/>
    <property type="match status" value="1"/>
</dbReference>
<gene>
    <name evidence="3" type="ORF">JFL75_17760</name>
</gene>
<dbReference type="InterPro" id="IPR013216">
    <property type="entry name" value="Methyltransf_11"/>
</dbReference>
<dbReference type="GO" id="GO:0003838">
    <property type="term" value="F:sterol 24-C-methyltransferase activity"/>
    <property type="evidence" value="ECO:0007669"/>
    <property type="project" value="TreeGrafter"/>
</dbReference>
<dbReference type="InterPro" id="IPR029063">
    <property type="entry name" value="SAM-dependent_MTases_sf"/>
</dbReference>
<dbReference type="GO" id="GO:0016126">
    <property type="term" value="P:sterol biosynthetic process"/>
    <property type="evidence" value="ECO:0007669"/>
    <property type="project" value="TreeGrafter"/>
</dbReference>
<evidence type="ECO:0000313" key="3">
    <source>
        <dbReference type="EMBL" id="QQO08751.1"/>
    </source>
</evidence>
<dbReference type="EMBL" id="CP067089">
    <property type="protein sequence ID" value="QQO08751.1"/>
    <property type="molecule type" value="Genomic_DNA"/>
</dbReference>
<keyword evidence="3" id="KW-0489">Methyltransferase</keyword>
<dbReference type="SUPFAM" id="SSF53335">
    <property type="entry name" value="S-adenosyl-L-methionine-dependent methyltransferases"/>
    <property type="match status" value="1"/>
</dbReference>
<keyword evidence="4" id="KW-1185">Reference proteome</keyword>
<proteinExistence type="predicted"/>
<reference evidence="3" key="1">
    <citation type="submission" date="2021-01" db="EMBL/GenBank/DDBJ databases">
        <title>Description of Breznakiella homolactica.</title>
        <authorList>
            <person name="Song Y."/>
            <person name="Brune A."/>
        </authorList>
    </citation>
    <scope>NUCLEOTIDE SEQUENCE</scope>
    <source>
        <strain evidence="3">RmG30</strain>
    </source>
</reference>
<dbReference type="GO" id="GO:0032259">
    <property type="term" value="P:methylation"/>
    <property type="evidence" value="ECO:0007669"/>
    <property type="project" value="UniProtKB-KW"/>
</dbReference>
<dbReference type="Pfam" id="PF08241">
    <property type="entry name" value="Methyltransf_11"/>
    <property type="match status" value="1"/>
</dbReference>
<dbReference type="PANTHER" id="PTHR44068:SF1">
    <property type="entry name" value="HYPOTHETICAL LOC100005854"/>
    <property type="match status" value="1"/>
</dbReference>
<evidence type="ECO:0000313" key="4">
    <source>
        <dbReference type="Proteomes" id="UP000595917"/>
    </source>
</evidence>
<name>A0A7T8B9W8_9SPIR</name>
<protein>
    <submittedName>
        <fullName evidence="3">Class I SAM-dependent methyltransferase</fullName>
    </submittedName>
</protein>
<dbReference type="KEGG" id="bhc:JFL75_17760"/>
<dbReference type="InterPro" id="IPR050447">
    <property type="entry name" value="Erg6_SMT_methyltransf"/>
</dbReference>
<dbReference type="Proteomes" id="UP000595917">
    <property type="component" value="Chromosome"/>
</dbReference>